<dbReference type="Gene3D" id="3.40.50.150">
    <property type="entry name" value="Vaccinia Virus protein VP39"/>
    <property type="match status" value="1"/>
</dbReference>
<reference evidence="2" key="1">
    <citation type="submission" date="2019-08" db="EMBL/GenBank/DDBJ databases">
        <title>The improved chromosome-level genome for the pearl oyster Pinctada fucata martensii using PacBio sequencing and Hi-C.</title>
        <authorList>
            <person name="Zheng Z."/>
        </authorList>
    </citation>
    <scope>NUCLEOTIDE SEQUENCE</scope>
    <source>
        <strain evidence="2">ZZ-2019</strain>
        <tissue evidence="2">Adductor muscle</tissue>
    </source>
</reference>
<name>A0AA89BW76_PINIB</name>
<evidence type="ECO:0000313" key="2">
    <source>
        <dbReference type="EMBL" id="KAK3089758.1"/>
    </source>
</evidence>
<evidence type="ECO:0000256" key="1">
    <source>
        <dbReference type="SAM" id="MobiDB-lite"/>
    </source>
</evidence>
<comment type="caution">
    <text evidence="2">The sequence shown here is derived from an EMBL/GenBank/DDBJ whole genome shotgun (WGS) entry which is preliminary data.</text>
</comment>
<proteinExistence type="predicted"/>
<dbReference type="Proteomes" id="UP001186944">
    <property type="component" value="Unassembled WGS sequence"/>
</dbReference>
<dbReference type="InterPro" id="IPR029063">
    <property type="entry name" value="SAM-dependent_MTases_sf"/>
</dbReference>
<keyword evidence="3" id="KW-1185">Reference proteome</keyword>
<accession>A0AA89BW76</accession>
<protein>
    <recommendedName>
        <fullName evidence="4">Methyltransferase domain-containing protein</fullName>
    </recommendedName>
</protein>
<dbReference type="AlphaFoldDB" id="A0AA89BW76"/>
<feature type="region of interest" description="Disordered" evidence="1">
    <location>
        <begin position="93"/>
        <end position="123"/>
    </location>
</feature>
<dbReference type="CDD" id="cd02440">
    <property type="entry name" value="AdoMet_MTases"/>
    <property type="match status" value="1"/>
</dbReference>
<evidence type="ECO:0000313" key="3">
    <source>
        <dbReference type="Proteomes" id="UP001186944"/>
    </source>
</evidence>
<dbReference type="EMBL" id="VSWD01000010">
    <property type="protein sequence ID" value="KAK3089758.1"/>
    <property type="molecule type" value="Genomic_DNA"/>
</dbReference>
<dbReference type="SUPFAM" id="SSF53335">
    <property type="entry name" value="S-adenosyl-L-methionine-dependent methyltransferases"/>
    <property type="match status" value="1"/>
</dbReference>
<evidence type="ECO:0008006" key="4">
    <source>
        <dbReference type="Google" id="ProtNLM"/>
    </source>
</evidence>
<sequence>MRRCKAVSVSLAVLLGLTYLGYHMYDWNVLVLLRDYVAMDICQQSQTCNSQCKNCNKETKTDKQVDNLKAPVRQGVMILSKEKDMTSRNQKLIVSQSDLNKSKSKSPSKASRKSKGNKETNERVNKNLQKVFEHIAVQNLWRGENETRSGTGSLLSSTVTMRECLGEWIKKYNITSVVDIPCGDGNWQRLIPGIHTISYRGFDISTFVIKIAQNRNPPNMKYGILDLTSDVPPKADLIIIRDAIQHLPLRLGKQAILNARRSGVKWIGISSYPTAKRNKDITMGGYYKNNIQISPFFLTNVVETCDNYSGYIKKNYLDSKFLLIRNIGTER</sequence>
<gene>
    <name evidence="2" type="ORF">FSP39_006260</name>
</gene>
<organism evidence="2 3">
    <name type="scientific">Pinctada imbricata</name>
    <name type="common">Atlantic pearl-oyster</name>
    <name type="synonym">Pinctada martensii</name>
    <dbReference type="NCBI Taxonomy" id="66713"/>
    <lineage>
        <taxon>Eukaryota</taxon>
        <taxon>Metazoa</taxon>
        <taxon>Spiralia</taxon>
        <taxon>Lophotrochozoa</taxon>
        <taxon>Mollusca</taxon>
        <taxon>Bivalvia</taxon>
        <taxon>Autobranchia</taxon>
        <taxon>Pteriomorphia</taxon>
        <taxon>Pterioida</taxon>
        <taxon>Pterioidea</taxon>
        <taxon>Pteriidae</taxon>
        <taxon>Pinctada</taxon>
    </lineage>
</organism>
<feature type="compositionally biased region" description="Basic residues" evidence="1">
    <location>
        <begin position="102"/>
        <end position="115"/>
    </location>
</feature>